<feature type="domain" description="N-acetyltransferase" evidence="2">
    <location>
        <begin position="107"/>
        <end position="283"/>
    </location>
</feature>
<evidence type="ECO:0000313" key="4">
    <source>
        <dbReference type="Proteomes" id="UP000319257"/>
    </source>
</evidence>
<evidence type="ECO:0000313" key="3">
    <source>
        <dbReference type="EMBL" id="TPX18004.1"/>
    </source>
</evidence>
<protein>
    <recommendedName>
        <fullName evidence="2">N-acetyltransferase domain-containing protein</fullName>
    </recommendedName>
</protein>
<dbReference type="AlphaFoldDB" id="A0A507BGU6"/>
<dbReference type="GeneID" id="41979362"/>
<sequence length="292" mass="32604">MASQGTPFVALLEPSNLDGYDPKLPRSEQPPSIPATFLDAMEVRQRVFVEEQKVPADAEFDQDDARCCHFVVYASVNQTVEPEERDAAGNVVKPRRSESRSQPVGTVRIVPFPHPPHPDPGAAYAMRDGSFVRIGTMGEDGTVVPADSERGQREVGEEDALPNFVEDRRTTFHDGKEPYVKLGRLAVVKEYRRHKLGRLLVTTALEWMREHPTYFNPSVATMGFEQLGIDKASDIPKFNGLVCAHAQTQASTAWKMMGFVVDEGMGSWWEEGIEHVGMFKRLQVTPEQPLPV</sequence>
<dbReference type="CDD" id="cd04301">
    <property type="entry name" value="NAT_SF"/>
    <property type="match status" value="1"/>
</dbReference>
<dbReference type="Pfam" id="PF00583">
    <property type="entry name" value="Acetyltransf_1"/>
    <property type="match status" value="1"/>
</dbReference>
<accession>A0A507BGU6</accession>
<gene>
    <name evidence="3" type="ORF">E0L32_011915</name>
</gene>
<reference evidence="3 4" key="1">
    <citation type="submission" date="2019-06" db="EMBL/GenBank/DDBJ databases">
        <title>Draft genome sequence of the filamentous fungus Phialemoniopsis curvata isolated from diesel fuel.</title>
        <authorList>
            <person name="Varaljay V.A."/>
            <person name="Lyon W.J."/>
            <person name="Crouch A.L."/>
            <person name="Drake C.E."/>
            <person name="Hollomon J.M."/>
            <person name="Nadeau L.J."/>
            <person name="Nunn H.S."/>
            <person name="Stevenson B.S."/>
            <person name="Bojanowski C.L."/>
            <person name="Crookes-Goodson W.J."/>
        </authorList>
    </citation>
    <scope>NUCLEOTIDE SEQUENCE [LARGE SCALE GENOMIC DNA]</scope>
    <source>
        <strain evidence="3 4">D216</strain>
    </source>
</reference>
<dbReference type="Gene3D" id="3.40.630.30">
    <property type="match status" value="1"/>
</dbReference>
<dbReference type="SUPFAM" id="SSF55729">
    <property type="entry name" value="Acyl-CoA N-acyltransferases (Nat)"/>
    <property type="match status" value="1"/>
</dbReference>
<dbReference type="STRING" id="1093900.A0A507BGU6"/>
<keyword evidence="4" id="KW-1185">Reference proteome</keyword>
<feature type="region of interest" description="Disordered" evidence="1">
    <location>
        <begin position="83"/>
        <end position="116"/>
    </location>
</feature>
<comment type="caution">
    <text evidence="3">The sequence shown here is derived from an EMBL/GenBank/DDBJ whole genome shotgun (WGS) entry which is preliminary data.</text>
</comment>
<name>A0A507BGU6_9PEZI</name>
<dbReference type="OrthoDB" id="329272at2759"/>
<feature type="region of interest" description="Disordered" evidence="1">
    <location>
        <begin position="1"/>
        <end position="33"/>
    </location>
</feature>
<dbReference type="InterPro" id="IPR016181">
    <property type="entry name" value="Acyl_CoA_acyltransferase"/>
</dbReference>
<dbReference type="PROSITE" id="PS51186">
    <property type="entry name" value="GNAT"/>
    <property type="match status" value="1"/>
</dbReference>
<organism evidence="3 4">
    <name type="scientific">Thyridium curvatum</name>
    <dbReference type="NCBI Taxonomy" id="1093900"/>
    <lineage>
        <taxon>Eukaryota</taxon>
        <taxon>Fungi</taxon>
        <taxon>Dikarya</taxon>
        <taxon>Ascomycota</taxon>
        <taxon>Pezizomycotina</taxon>
        <taxon>Sordariomycetes</taxon>
        <taxon>Sordariomycetidae</taxon>
        <taxon>Thyridiales</taxon>
        <taxon>Thyridiaceae</taxon>
        <taxon>Thyridium</taxon>
    </lineage>
</organism>
<dbReference type="RefSeq" id="XP_030999715.1">
    <property type="nucleotide sequence ID" value="XM_031134697.1"/>
</dbReference>
<evidence type="ECO:0000256" key="1">
    <source>
        <dbReference type="SAM" id="MobiDB-lite"/>
    </source>
</evidence>
<proteinExistence type="predicted"/>
<evidence type="ECO:0000259" key="2">
    <source>
        <dbReference type="PROSITE" id="PS51186"/>
    </source>
</evidence>
<dbReference type="EMBL" id="SKBQ01000124">
    <property type="protein sequence ID" value="TPX18004.1"/>
    <property type="molecule type" value="Genomic_DNA"/>
</dbReference>
<dbReference type="Proteomes" id="UP000319257">
    <property type="component" value="Unassembled WGS sequence"/>
</dbReference>
<dbReference type="InterPro" id="IPR000182">
    <property type="entry name" value="GNAT_dom"/>
</dbReference>
<dbReference type="GO" id="GO:0016747">
    <property type="term" value="F:acyltransferase activity, transferring groups other than amino-acyl groups"/>
    <property type="evidence" value="ECO:0007669"/>
    <property type="project" value="InterPro"/>
</dbReference>
<dbReference type="UniPathway" id="UPA00113">
    <property type="reaction ID" value="UER00529"/>
</dbReference>
<dbReference type="GO" id="GO:0006048">
    <property type="term" value="P:UDP-N-acetylglucosamine biosynthetic process"/>
    <property type="evidence" value="ECO:0007669"/>
    <property type="project" value="UniProtKB-UniPathway"/>
</dbReference>
<dbReference type="InParanoid" id="A0A507BGU6"/>